<protein>
    <submittedName>
        <fullName evidence="1">Uncharacterized protein</fullName>
    </submittedName>
</protein>
<accession>X1CQH2</accession>
<sequence>MVEGENMTTIQDIVKFMSRKSPVNYSGFDLDKKIISFKSLDKATS</sequence>
<evidence type="ECO:0000313" key="1">
    <source>
        <dbReference type="EMBL" id="GAH10656.1"/>
    </source>
</evidence>
<organism evidence="1">
    <name type="scientific">marine sediment metagenome</name>
    <dbReference type="NCBI Taxonomy" id="412755"/>
    <lineage>
        <taxon>unclassified sequences</taxon>
        <taxon>metagenomes</taxon>
        <taxon>ecological metagenomes</taxon>
    </lineage>
</organism>
<reference evidence="1" key="1">
    <citation type="journal article" date="2014" name="Front. Microbiol.">
        <title>High frequency of phylogenetically diverse reductive dehalogenase-homologous genes in deep subseafloor sedimentary metagenomes.</title>
        <authorList>
            <person name="Kawai M."/>
            <person name="Futagami T."/>
            <person name="Toyoda A."/>
            <person name="Takaki Y."/>
            <person name="Nishi S."/>
            <person name="Hori S."/>
            <person name="Arai W."/>
            <person name="Tsubouchi T."/>
            <person name="Morono Y."/>
            <person name="Uchiyama I."/>
            <person name="Ito T."/>
            <person name="Fujiyama A."/>
            <person name="Inagaki F."/>
            <person name="Takami H."/>
        </authorList>
    </citation>
    <scope>NUCLEOTIDE SEQUENCE</scope>
    <source>
        <strain evidence="1">Expedition CK06-06</strain>
    </source>
</reference>
<name>X1CQH2_9ZZZZ</name>
<dbReference type="AlphaFoldDB" id="X1CQH2"/>
<proteinExistence type="predicted"/>
<dbReference type="EMBL" id="BART01035070">
    <property type="protein sequence ID" value="GAH10656.1"/>
    <property type="molecule type" value="Genomic_DNA"/>
</dbReference>
<comment type="caution">
    <text evidence="1">The sequence shown here is derived from an EMBL/GenBank/DDBJ whole genome shotgun (WGS) entry which is preliminary data.</text>
</comment>
<feature type="non-terminal residue" evidence="1">
    <location>
        <position position="45"/>
    </location>
</feature>
<gene>
    <name evidence="1" type="ORF">S01H4_59715</name>
</gene>